<dbReference type="InterPro" id="IPR018209">
    <property type="entry name" value="Pyrv_Knase_AS"/>
</dbReference>
<name>A0A942A5D0_9BACT</name>
<keyword evidence="11 14" id="KW-0324">Glycolysis</keyword>
<keyword evidence="10 14" id="KW-0460">Magnesium</keyword>
<dbReference type="SUPFAM" id="SSF51621">
    <property type="entry name" value="Phosphoenolpyruvate/pyruvate domain"/>
    <property type="match status" value="1"/>
</dbReference>
<comment type="catalytic activity">
    <reaction evidence="14">
        <text>pyruvate + ATP = phosphoenolpyruvate + ADP + H(+)</text>
        <dbReference type="Rhea" id="RHEA:18157"/>
        <dbReference type="ChEBI" id="CHEBI:15361"/>
        <dbReference type="ChEBI" id="CHEBI:15378"/>
        <dbReference type="ChEBI" id="CHEBI:30616"/>
        <dbReference type="ChEBI" id="CHEBI:58702"/>
        <dbReference type="ChEBI" id="CHEBI:456216"/>
        <dbReference type="EC" id="2.7.1.40"/>
    </reaction>
</comment>
<dbReference type="Pfam" id="PF00224">
    <property type="entry name" value="PK"/>
    <property type="match status" value="1"/>
</dbReference>
<dbReference type="SUPFAM" id="SSF50800">
    <property type="entry name" value="PK beta-barrel domain-like"/>
    <property type="match status" value="1"/>
</dbReference>
<keyword evidence="6" id="KW-0479">Metal-binding</keyword>
<comment type="caution">
    <text evidence="17">The sequence shown here is derived from an EMBL/GenBank/DDBJ whole genome shotgun (WGS) entry which is preliminary data.</text>
</comment>
<evidence type="ECO:0000256" key="11">
    <source>
        <dbReference type="ARBA" id="ARBA00023152"/>
    </source>
</evidence>
<dbReference type="Gene3D" id="3.20.20.60">
    <property type="entry name" value="Phosphoenolpyruvate-binding domains"/>
    <property type="match status" value="1"/>
</dbReference>
<evidence type="ECO:0000256" key="2">
    <source>
        <dbReference type="ARBA" id="ARBA00004997"/>
    </source>
</evidence>
<feature type="domain" description="Pyruvate kinase barrel" evidence="15">
    <location>
        <begin position="3"/>
        <end position="321"/>
    </location>
</feature>
<dbReference type="AlphaFoldDB" id="A0A942A5D0"/>
<evidence type="ECO:0000256" key="12">
    <source>
        <dbReference type="ARBA" id="ARBA00023317"/>
    </source>
</evidence>
<dbReference type="GO" id="GO:0030955">
    <property type="term" value="F:potassium ion binding"/>
    <property type="evidence" value="ECO:0007669"/>
    <property type="project" value="UniProtKB-UniRule"/>
</dbReference>
<dbReference type="Proteomes" id="UP000722750">
    <property type="component" value="Unassembled WGS sequence"/>
</dbReference>
<evidence type="ECO:0000256" key="5">
    <source>
        <dbReference type="ARBA" id="ARBA00022679"/>
    </source>
</evidence>
<dbReference type="SUPFAM" id="SSF52935">
    <property type="entry name" value="PK C-terminal domain-like"/>
    <property type="match status" value="1"/>
</dbReference>
<dbReference type="InterPro" id="IPR015806">
    <property type="entry name" value="Pyrv_Knase_insert_dom_sf"/>
</dbReference>
<keyword evidence="12 17" id="KW-0670">Pyruvate</keyword>
<dbReference type="NCBIfam" id="TIGR01064">
    <property type="entry name" value="pyruv_kin"/>
    <property type="match status" value="1"/>
</dbReference>
<dbReference type="PRINTS" id="PR01050">
    <property type="entry name" value="PYRUVTKNASE"/>
</dbReference>
<dbReference type="EMBL" id="JAANXD010000070">
    <property type="protein sequence ID" value="MBS1258602.1"/>
    <property type="molecule type" value="Genomic_DNA"/>
</dbReference>
<comment type="similarity">
    <text evidence="3 14">Belongs to the pyruvate kinase family.</text>
</comment>
<dbReference type="GO" id="GO:0000287">
    <property type="term" value="F:magnesium ion binding"/>
    <property type="evidence" value="ECO:0007669"/>
    <property type="project" value="UniProtKB-UniRule"/>
</dbReference>
<keyword evidence="5 14" id="KW-0808">Transferase</keyword>
<dbReference type="InterPro" id="IPR011037">
    <property type="entry name" value="Pyrv_Knase-like_insert_dom_sf"/>
</dbReference>
<dbReference type="GO" id="GO:0004743">
    <property type="term" value="F:pyruvate kinase activity"/>
    <property type="evidence" value="ECO:0007669"/>
    <property type="project" value="UniProtKB-UniRule"/>
</dbReference>
<dbReference type="NCBIfam" id="NF004491">
    <property type="entry name" value="PRK05826.1"/>
    <property type="match status" value="1"/>
</dbReference>
<comment type="cofactor">
    <cofactor evidence="1">
        <name>K(+)</name>
        <dbReference type="ChEBI" id="CHEBI:29103"/>
    </cofactor>
</comment>
<keyword evidence="8 14" id="KW-0418">Kinase</keyword>
<dbReference type="InterPro" id="IPR001697">
    <property type="entry name" value="Pyr_Knase"/>
</dbReference>
<dbReference type="EC" id="2.7.1.40" evidence="4 13"/>
<protein>
    <recommendedName>
        <fullName evidence="4 13">Pyruvate kinase</fullName>
        <ecNumber evidence="4 13">2.7.1.40</ecNumber>
    </recommendedName>
</protein>
<evidence type="ECO:0000256" key="7">
    <source>
        <dbReference type="ARBA" id="ARBA00022741"/>
    </source>
</evidence>
<dbReference type="Gene3D" id="2.40.33.10">
    <property type="entry name" value="PK beta-barrel domain-like"/>
    <property type="match status" value="1"/>
</dbReference>
<dbReference type="InterPro" id="IPR015813">
    <property type="entry name" value="Pyrv/PenolPyrv_kinase-like_dom"/>
</dbReference>
<evidence type="ECO:0000256" key="13">
    <source>
        <dbReference type="NCBIfam" id="TIGR01064"/>
    </source>
</evidence>
<evidence type="ECO:0000256" key="6">
    <source>
        <dbReference type="ARBA" id="ARBA00022723"/>
    </source>
</evidence>
<sequence length="474" mass="52180">MIKTKIIATLGPSCDKKETIKPMIDNGVDIFRLNFSHGTLDSHAQLLENLNAVRAEHRHTTAVMGDLCGPKIRIGRIQPDGELLEVGDEVIIIHREEQGKVTRFGTNYESFSKDVEVGHRVFIDDGQIALRAIRKDGDQTVCEVLVGGPLHSRKGINLPDTNVSIPSITERDWECVDWAIQHKVEFLALSFVRSADEINQLKDYLKKAETDIKVVAKIETPQALTHLESIIKASDAVLVARGDLGVEMDLAEVPVIQKRITQSCRRLGKPVIVATQMLQSMIDSPVATRAEVSDVANAIMDLTDAVMLSGETSVGKYPLKAAQTIGRIARVTEEYLHQDEHARLTTTTKDELILTSAIARSIDQIVDDISAKLVAVWSQTGTTVRLLSKERLNVPVLAVSSNQRTCNQMSLLYGVIPRCQPIPEDNKKFTQIVDSFIINRKWVQDGDKIVLLTGQPIGTAGATNAVIVHTVGDV</sequence>
<evidence type="ECO:0000256" key="10">
    <source>
        <dbReference type="ARBA" id="ARBA00022842"/>
    </source>
</evidence>
<evidence type="ECO:0000259" key="15">
    <source>
        <dbReference type="Pfam" id="PF00224"/>
    </source>
</evidence>
<evidence type="ECO:0000256" key="1">
    <source>
        <dbReference type="ARBA" id="ARBA00001958"/>
    </source>
</evidence>
<evidence type="ECO:0000313" key="18">
    <source>
        <dbReference type="Proteomes" id="UP000722750"/>
    </source>
</evidence>
<dbReference type="FunFam" id="2.40.33.10:FF:000001">
    <property type="entry name" value="Pyruvate kinase"/>
    <property type="match status" value="1"/>
</dbReference>
<dbReference type="PANTHER" id="PTHR11817">
    <property type="entry name" value="PYRUVATE KINASE"/>
    <property type="match status" value="1"/>
</dbReference>
<evidence type="ECO:0000256" key="14">
    <source>
        <dbReference type="RuleBase" id="RU000504"/>
    </source>
</evidence>
<dbReference type="InterPro" id="IPR040442">
    <property type="entry name" value="Pyrv_kinase-like_dom_sf"/>
</dbReference>
<dbReference type="GO" id="GO:0016301">
    <property type="term" value="F:kinase activity"/>
    <property type="evidence" value="ECO:0007669"/>
    <property type="project" value="UniProtKB-KW"/>
</dbReference>
<reference evidence="17" key="1">
    <citation type="journal article" date="2021" name="ISME J.">
        <title>Fine-scale metabolic discontinuity in a stratified prokaryote microbiome of a Red Sea deep halocline.</title>
        <authorList>
            <person name="Michoud G."/>
            <person name="Ngugi D.K."/>
            <person name="Barozzi A."/>
            <person name="Merlino G."/>
            <person name="Calleja M.L."/>
            <person name="Delgado-Huertas A."/>
            <person name="Moran X.A.G."/>
            <person name="Daffonchio D."/>
        </authorList>
    </citation>
    <scope>NUCLEOTIDE SEQUENCE</scope>
    <source>
        <strain evidence="17">SuakinDeep_MAG55_1</strain>
    </source>
</reference>
<keyword evidence="7" id="KW-0547">Nucleotide-binding</keyword>
<accession>A0A942A5D0</accession>
<evidence type="ECO:0000259" key="16">
    <source>
        <dbReference type="Pfam" id="PF02887"/>
    </source>
</evidence>
<evidence type="ECO:0000256" key="9">
    <source>
        <dbReference type="ARBA" id="ARBA00022840"/>
    </source>
</evidence>
<gene>
    <name evidence="17" type="ORF">MAG551_01661</name>
</gene>
<dbReference type="Gene3D" id="3.40.1380.20">
    <property type="entry name" value="Pyruvate kinase, C-terminal domain"/>
    <property type="match status" value="1"/>
</dbReference>
<dbReference type="InterPro" id="IPR015793">
    <property type="entry name" value="Pyrv_Knase_brl"/>
</dbReference>
<proteinExistence type="inferred from homology"/>
<dbReference type="PROSITE" id="PS00110">
    <property type="entry name" value="PYRUVATE_KINASE"/>
    <property type="match status" value="1"/>
</dbReference>
<evidence type="ECO:0000313" key="17">
    <source>
        <dbReference type="EMBL" id="MBS1258602.1"/>
    </source>
</evidence>
<dbReference type="InterPro" id="IPR036918">
    <property type="entry name" value="Pyrv_Knase_C_sf"/>
</dbReference>
<evidence type="ECO:0000256" key="3">
    <source>
        <dbReference type="ARBA" id="ARBA00008663"/>
    </source>
</evidence>
<evidence type="ECO:0000256" key="8">
    <source>
        <dbReference type="ARBA" id="ARBA00022777"/>
    </source>
</evidence>
<comment type="pathway">
    <text evidence="2 14">Carbohydrate degradation; glycolysis; pyruvate from D-glyceraldehyde 3-phosphate: step 5/5.</text>
</comment>
<organism evidence="17 18">
    <name type="scientific">Candidatus Scalindua arabica</name>
    <dbReference type="NCBI Taxonomy" id="1127984"/>
    <lineage>
        <taxon>Bacteria</taxon>
        <taxon>Pseudomonadati</taxon>
        <taxon>Planctomycetota</taxon>
        <taxon>Candidatus Brocadiia</taxon>
        <taxon>Candidatus Brocadiales</taxon>
        <taxon>Candidatus Scalinduaceae</taxon>
        <taxon>Candidatus Scalindua</taxon>
    </lineage>
</organism>
<dbReference type="InterPro" id="IPR015795">
    <property type="entry name" value="Pyrv_Knase_C"/>
</dbReference>
<dbReference type="GO" id="GO:0005524">
    <property type="term" value="F:ATP binding"/>
    <property type="evidence" value="ECO:0007669"/>
    <property type="project" value="UniProtKB-KW"/>
</dbReference>
<dbReference type="Pfam" id="PF02887">
    <property type="entry name" value="PK_C"/>
    <property type="match status" value="1"/>
</dbReference>
<feature type="domain" description="Pyruvate kinase C-terminal" evidence="16">
    <location>
        <begin position="357"/>
        <end position="469"/>
    </location>
</feature>
<evidence type="ECO:0000256" key="4">
    <source>
        <dbReference type="ARBA" id="ARBA00012142"/>
    </source>
</evidence>
<keyword evidence="9" id="KW-0067">ATP-binding</keyword>